<comment type="cofactor">
    <cofactor evidence="17">
        <name>a monovalent cation</name>
        <dbReference type="ChEBI" id="CHEBI:60242"/>
    </cofactor>
    <text evidence="17">A monovalent cation.</text>
</comment>
<dbReference type="Gene3D" id="3.40.1190.10">
    <property type="entry name" value="Mur-like, catalytic domain"/>
    <property type="match status" value="1"/>
</dbReference>
<proteinExistence type="inferred from homology"/>
<dbReference type="PANTHER" id="PTHR11136:SF5">
    <property type="entry name" value="FOLYLPOLYGLUTAMATE SYNTHASE, MITOCHONDRIAL"/>
    <property type="match status" value="1"/>
</dbReference>
<keyword evidence="12 18" id="KW-0067">ATP-binding</keyword>
<dbReference type="InterPro" id="IPR036565">
    <property type="entry name" value="Mur-like_cat_sf"/>
</dbReference>
<evidence type="ECO:0000256" key="9">
    <source>
        <dbReference type="ARBA" id="ARBA00022723"/>
    </source>
</evidence>
<evidence type="ECO:0000313" key="21">
    <source>
        <dbReference type="Proteomes" id="UP000799770"/>
    </source>
</evidence>
<keyword evidence="21" id="KW-1185">Reference proteome</keyword>
<organism evidence="20 21">
    <name type="scientific">Lophiotrema nucula</name>
    <dbReference type="NCBI Taxonomy" id="690887"/>
    <lineage>
        <taxon>Eukaryota</taxon>
        <taxon>Fungi</taxon>
        <taxon>Dikarya</taxon>
        <taxon>Ascomycota</taxon>
        <taxon>Pezizomycotina</taxon>
        <taxon>Dothideomycetes</taxon>
        <taxon>Pleosporomycetidae</taxon>
        <taxon>Pleosporales</taxon>
        <taxon>Lophiotremataceae</taxon>
        <taxon>Lophiotrema</taxon>
    </lineage>
</organism>
<dbReference type="InterPro" id="IPR018109">
    <property type="entry name" value="Folylpolyglutamate_synth_CS"/>
</dbReference>
<keyword evidence="9 19" id="KW-0479">Metal-binding</keyword>
<keyword evidence="7 17" id="KW-0554">One-carbon metabolism</keyword>
<dbReference type="Proteomes" id="UP000799770">
    <property type="component" value="Unassembled WGS sequence"/>
</dbReference>
<evidence type="ECO:0000313" key="20">
    <source>
        <dbReference type="EMBL" id="KAF2121627.1"/>
    </source>
</evidence>
<dbReference type="InterPro" id="IPR001645">
    <property type="entry name" value="Folylpolyglutamate_synth"/>
</dbReference>
<evidence type="ECO:0000256" key="13">
    <source>
        <dbReference type="ARBA" id="ARBA00022842"/>
    </source>
</evidence>
<dbReference type="GO" id="GO:0046872">
    <property type="term" value="F:metal ion binding"/>
    <property type="evidence" value="ECO:0007669"/>
    <property type="project" value="UniProtKB-KW"/>
</dbReference>
<dbReference type="SUPFAM" id="SSF53623">
    <property type="entry name" value="MurD-like peptide ligases, catalytic domain"/>
    <property type="match status" value="1"/>
</dbReference>
<comment type="pathway">
    <text evidence="4 17">Cofactor biosynthesis; tetrahydrofolylpolyglutamate biosynthesis.</text>
</comment>
<dbReference type="InterPro" id="IPR036615">
    <property type="entry name" value="Mur_ligase_C_dom_sf"/>
</dbReference>
<evidence type="ECO:0000256" key="18">
    <source>
        <dbReference type="PIRSR" id="PIRSR038895-1"/>
    </source>
</evidence>
<evidence type="ECO:0000256" key="14">
    <source>
        <dbReference type="ARBA" id="ARBA00023128"/>
    </source>
</evidence>
<dbReference type="GO" id="GO:0005743">
    <property type="term" value="C:mitochondrial inner membrane"/>
    <property type="evidence" value="ECO:0007669"/>
    <property type="project" value="UniProtKB-SubCell"/>
</dbReference>
<evidence type="ECO:0000256" key="3">
    <source>
        <dbReference type="ARBA" id="ARBA00004496"/>
    </source>
</evidence>
<keyword evidence="10 18" id="KW-0547">Nucleotide-binding</keyword>
<dbReference type="EMBL" id="ML977312">
    <property type="protein sequence ID" value="KAF2121627.1"/>
    <property type="molecule type" value="Genomic_DNA"/>
</dbReference>
<dbReference type="GO" id="GO:0006730">
    <property type="term" value="P:one-carbon metabolic process"/>
    <property type="evidence" value="ECO:0007669"/>
    <property type="project" value="UniProtKB-KW"/>
</dbReference>
<keyword evidence="13 19" id="KW-0460">Magnesium</keyword>
<accession>A0A6A5ZRZ0</accession>
<dbReference type="PROSITE" id="PS01012">
    <property type="entry name" value="FOLYLPOLYGLU_SYNT_2"/>
    <property type="match status" value="1"/>
</dbReference>
<dbReference type="SUPFAM" id="SSF53244">
    <property type="entry name" value="MurD-like peptide ligases, peptide-binding domain"/>
    <property type="match status" value="1"/>
</dbReference>
<comment type="subcellular location">
    <subcellularLocation>
        <location evidence="3">Cytoplasm</location>
    </subcellularLocation>
    <subcellularLocation>
        <location evidence="1">Mitochondrion inner membrane</location>
    </subcellularLocation>
    <subcellularLocation>
        <location evidence="2">Mitochondrion matrix</location>
    </subcellularLocation>
</comment>
<evidence type="ECO:0000256" key="12">
    <source>
        <dbReference type="ARBA" id="ARBA00022840"/>
    </source>
</evidence>
<evidence type="ECO:0000256" key="2">
    <source>
        <dbReference type="ARBA" id="ARBA00004305"/>
    </source>
</evidence>
<dbReference type="PROSITE" id="PS01011">
    <property type="entry name" value="FOLYLPOLYGLU_SYNT_1"/>
    <property type="match status" value="1"/>
</dbReference>
<dbReference type="PANTHER" id="PTHR11136">
    <property type="entry name" value="FOLYLPOLYGLUTAMATE SYNTHASE-RELATED"/>
    <property type="match status" value="1"/>
</dbReference>
<feature type="binding site" evidence="19">
    <location>
        <position position="175"/>
    </location>
    <ligand>
        <name>Mg(2+)</name>
        <dbReference type="ChEBI" id="CHEBI:18420"/>
        <label>1</label>
    </ligand>
</feature>
<evidence type="ECO:0000256" key="10">
    <source>
        <dbReference type="ARBA" id="ARBA00022741"/>
    </source>
</evidence>
<comment type="catalytic activity">
    <reaction evidence="16 17">
        <text>(6S)-5,6,7,8-tetrahydrofolyl-(gamma-L-Glu)(n) + L-glutamate + ATP = (6S)-5,6,7,8-tetrahydrofolyl-(gamma-L-Glu)(n+1) + ADP + phosphate + H(+)</text>
        <dbReference type="Rhea" id="RHEA:10580"/>
        <dbReference type="Rhea" id="RHEA-COMP:14738"/>
        <dbReference type="Rhea" id="RHEA-COMP:14740"/>
        <dbReference type="ChEBI" id="CHEBI:15378"/>
        <dbReference type="ChEBI" id="CHEBI:29985"/>
        <dbReference type="ChEBI" id="CHEBI:30616"/>
        <dbReference type="ChEBI" id="CHEBI:43474"/>
        <dbReference type="ChEBI" id="CHEBI:141005"/>
        <dbReference type="ChEBI" id="CHEBI:456216"/>
        <dbReference type="EC" id="6.3.2.17"/>
    </reaction>
</comment>
<feature type="binding site" evidence="18">
    <location>
        <position position="341"/>
    </location>
    <ligand>
        <name>ATP</name>
        <dbReference type="ChEBI" id="CHEBI:30616"/>
    </ligand>
</feature>
<evidence type="ECO:0000256" key="11">
    <source>
        <dbReference type="ARBA" id="ARBA00022792"/>
    </source>
</evidence>
<gene>
    <name evidence="20" type="ORF">BDV96DRAFT_682827</name>
</gene>
<dbReference type="NCBIfam" id="TIGR01499">
    <property type="entry name" value="folC"/>
    <property type="match status" value="1"/>
</dbReference>
<dbReference type="AlphaFoldDB" id="A0A6A5ZRZ0"/>
<evidence type="ECO:0000256" key="17">
    <source>
        <dbReference type="PIRNR" id="PIRNR038895"/>
    </source>
</evidence>
<evidence type="ECO:0000256" key="1">
    <source>
        <dbReference type="ARBA" id="ARBA00004273"/>
    </source>
</evidence>
<feature type="binding site" evidence="18">
    <location>
        <position position="355"/>
    </location>
    <ligand>
        <name>ATP</name>
        <dbReference type="ChEBI" id="CHEBI:30616"/>
    </ligand>
</feature>
<keyword evidence="15" id="KW-0472">Membrane</keyword>
<dbReference type="PIRSF" id="PIRSF038895">
    <property type="entry name" value="FPGS"/>
    <property type="match status" value="1"/>
</dbReference>
<evidence type="ECO:0000256" key="5">
    <source>
        <dbReference type="ARBA" id="ARBA00008276"/>
    </source>
</evidence>
<feature type="binding site" evidence="19">
    <location>
        <position position="102"/>
    </location>
    <ligand>
        <name>Mg(2+)</name>
        <dbReference type="ChEBI" id="CHEBI:18420"/>
        <label>1</label>
    </ligand>
</feature>
<comment type="function">
    <text evidence="17">Catalyzes conversion of folates to polyglutamate derivatives allowing concentration of folate compounds in the cell and the intracellular retention of these cofactors, which are important substrates for most of the folate-dependent enzymes that are involved in one-carbon transfer reactions involved in purine, pyrimidine and amino acid synthesis.</text>
</comment>
<dbReference type="GO" id="GO:0005759">
    <property type="term" value="C:mitochondrial matrix"/>
    <property type="evidence" value="ECO:0007669"/>
    <property type="project" value="UniProtKB-SubCell"/>
</dbReference>
<evidence type="ECO:0000256" key="6">
    <source>
        <dbReference type="ARBA" id="ARBA00022490"/>
    </source>
</evidence>
<evidence type="ECO:0000256" key="7">
    <source>
        <dbReference type="ARBA" id="ARBA00022563"/>
    </source>
</evidence>
<evidence type="ECO:0000256" key="19">
    <source>
        <dbReference type="PIRSR" id="PIRSR038895-2"/>
    </source>
</evidence>
<comment type="similarity">
    <text evidence="5 17">Belongs to the folylpolyglutamate synthase family.</text>
</comment>
<feature type="binding site" evidence="19">
    <location>
        <position position="203"/>
    </location>
    <ligand>
        <name>Mg(2+)</name>
        <dbReference type="ChEBI" id="CHEBI:18420"/>
        <label>1</label>
    </ligand>
</feature>
<reference evidence="20" key="1">
    <citation type="journal article" date="2020" name="Stud. Mycol.">
        <title>101 Dothideomycetes genomes: a test case for predicting lifestyles and emergence of pathogens.</title>
        <authorList>
            <person name="Haridas S."/>
            <person name="Albert R."/>
            <person name="Binder M."/>
            <person name="Bloem J."/>
            <person name="Labutti K."/>
            <person name="Salamov A."/>
            <person name="Andreopoulos B."/>
            <person name="Baker S."/>
            <person name="Barry K."/>
            <person name="Bills G."/>
            <person name="Bluhm B."/>
            <person name="Cannon C."/>
            <person name="Castanera R."/>
            <person name="Culley D."/>
            <person name="Daum C."/>
            <person name="Ezra D."/>
            <person name="Gonzalez J."/>
            <person name="Henrissat B."/>
            <person name="Kuo A."/>
            <person name="Liang C."/>
            <person name="Lipzen A."/>
            <person name="Lutzoni F."/>
            <person name="Magnuson J."/>
            <person name="Mondo S."/>
            <person name="Nolan M."/>
            <person name="Ohm R."/>
            <person name="Pangilinan J."/>
            <person name="Park H.-J."/>
            <person name="Ramirez L."/>
            <person name="Alfaro M."/>
            <person name="Sun H."/>
            <person name="Tritt A."/>
            <person name="Yoshinaga Y."/>
            <person name="Zwiers L.-H."/>
            <person name="Turgeon B."/>
            <person name="Goodwin S."/>
            <person name="Spatafora J."/>
            <person name="Crous P."/>
            <person name="Grigoriev I."/>
        </authorList>
    </citation>
    <scope>NUCLEOTIDE SEQUENCE</scope>
    <source>
        <strain evidence="20">CBS 627.86</strain>
    </source>
</reference>
<dbReference type="GO" id="GO:0005829">
    <property type="term" value="C:cytosol"/>
    <property type="evidence" value="ECO:0007669"/>
    <property type="project" value="TreeGrafter"/>
</dbReference>
<dbReference type="InterPro" id="IPR023600">
    <property type="entry name" value="Folylpolyglutamate_synth_euk"/>
</dbReference>
<dbReference type="Gene3D" id="3.90.190.20">
    <property type="entry name" value="Mur ligase, C-terminal domain"/>
    <property type="match status" value="1"/>
</dbReference>
<name>A0A6A5ZRZ0_9PLEO</name>
<keyword evidence="8 17" id="KW-0436">Ligase</keyword>
<keyword evidence="14" id="KW-0496">Mitochondrion</keyword>
<evidence type="ECO:0000256" key="4">
    <source>
        <dbReference type="ARBA" id="ARBA00005150"/>
    </source>
</evidence>
<dbReference type="GO" id="GO:0004326">
    <property type="term" value="F:tetrahydrofolylpolyglutamate synthase activity"/>
    <property type="evidence" value="ECO:0007669"/>
    <property type="project" value="UniProtKB-EC"/>
</dbReference>
<protein>
    <recommendedName>
        <fullName evidence="17">Folylpolyglutamate synthase</fullName>
        <ecNumber evidence="17">6.3.2.17</ecNumber>
    </recommendedName>
    <alternativeName>
        <fullName evidence="17">Folylpoly-gamma-glutamate synthetase</fullName>
    </alternativeName>
    <alternativeName>
        <fullName evidence="17">Tetrahydrofolylpolyglutamate synthase</fullName>
    </alternativeName>
</protein>
<dbReference type="FunFam" id="3.40.1190.10:FF:000009">
    <property type="entry name" value="Folylpolyglutamate synthase"/>
    <property type="match status" value="1"/>
</dbReference>
<keyword evidence="11" id="KW-0999">Mitochondrion inner membrane</keyword>
<dbReference type="UniPathway" id="UPA00850"/>
<evidence type="ECO:0000256" key="16">
    <source>
        <dbReference type="ARBA" id="ARBA00047493"/>
    </source>
</evidence>
<dbReference type="GO" id="GO:0005524">
    <property type="term" value="F:ATP binding"/>
    <property type="evidence" value="ECO:0007669"/>
    <property type="project" value="UniProtKB-KW"/>
</dbReference>
<dbReference type="OrthoDB" id="5212574at2759"/>
<dbReference type="EC" id="6.3.2.17" evidence="17"/>
<evidence type="ECO:0000256" key="8">
    <source>
        <dbReference type="ARBA" id="ARBA00022598"/>
    </source>
</evidence>
<keyword evidence="6" id="KW-0963">Cytoplasm</keyword>
<sequence length="521" mass="57987">MAGTMKDPTYADAIERLNSTQSGFSVLEARRKAGKKLDASAKQQMREWVSRVGYQATDFDALNVVHVAGTKGKGTTCAFVNGMLSSCQKSFGKPKKIGLYTSPHLVSVRERIRINSQPVSEELFTKYFFEVWEALESEAIRKGEDPAVKPVYFRTLTLLSFHIFMREQVDVAVYEVGVGGELDSTNILVHPAVTGITTLGIDHVESLGDTIDKIAWHKAGIFKNGSPAFSVHQLVEAEQVLLERAKEKDVQLQWVDVIPAVRKANLTPAEDFQFKNASLAVRLTLEILKRFNIRFDEKPEGSSDSEYCSTTQTWLPDASEIFLQLPNELLYGLEGVVWRARCEEKIVGSHHYYLDGAHTVDSLEVASDWFGKKASTRQAPKILVFNQQSHRDAANLMKTIFSTLRDNWKVKFDHVIFCTNMTYTGNKWKLDFVNNNADPEALNTLSLQRSLCDEWLALDPAANALVSPTIEDAVNVMRGIGGEIDHVDIFVTGSFHLVGGILSILEGQEYGLQSTTSLASG</sequence>
<evidence type="ECO:0000256" key="15">
    <source>
        <dbReference type="ARBA" id="ARBA00023136"/>
    </source>
</evidence>